<dbReference type="RefSeq" id="WP_008186866.1">
    <property type="nucleotide sequence ID" value="NZ_GL890939.1"/>
</dbReference>
<dbReference type="EMBL" id="GL890939">
    <property type="protein sequence ID" value="EGJ31458.1"/>
    <property type="molecule type" value="Genomic_DNA"/>
</dbReference>
<reference evidence="2" key="1">
    <citation type="journal article" date="2011" name="Proc. Natl. Acad. Sci. U.S.A.">
        <title>Genomic insights into the physiology and ecology of the marine filamentous cyanobacterium Lyngbya majuscula.</title>
        <authorList>
            <person name="Jones A.C."/>
            <person name="Monroe E.A."/>
            <person name="Podell S."/>
            <person name="Hess W.R."/>
            <person name="Klages S."/>
            <person name="Esquenazi E."/>
            <person name="Niessen S."/>
            <person name="Hoover H."/>
            <person name="Rothmann M."/>
            <person name="Lasken R.S."/>
            <person name="Yates J.R.III."/>
            <person name="Reinhardt R."/>
            <person name="Kube M."/>
            <person name="Burkart M.D."/>
            <person name="Allen E.E."/>
            <person name="Dorrestein P.C."/>
            <person name="Gerwick W.H."/>
            <person name="Gerwick L."/>
        </authorList>
    </citation>
    <scope>NUCLEOTIDE SEQUENCE [LARGE SCALE GENOMIC DNA]</scope>
    <source>
        <strain evidence="2">3L</strain>
    </source>
</reference>
<accession>F4XVB0</accession>
<name>F4XVB0_9CYAN</name>
<sequence>MFNLKPQSLELASTLGCDSLSNVASRTGLVWSTTGSLARRLIGGLESQSGLLTNSFAKKSQV</sequence>
<dbReference type="HOGENOM" id="CLU_2899273_0_0_3"/>
<dbReference type="Proteomes" id="UP000003959">
    <property type="component" value="Unassembled WGS sequence"/>
</dbReference>
<protein>
    <submittedName>
        <fullName evidence="1">Uncharacterized protein</fullName>
    </submittedName>
</protein>
<evidence type="ECO:0000313" key="1">
    <source>
        <dbReference type="EMBL" id="EGJ31458.1"/>
    </source>
</evidence>
<organism evidence="1 2">
    <name type="scientific">Moorena producens 3L</name>
    <dbReference type="NCBI Taxonomy" id="489825"/>
    <lineage>
        <taxon>Bacteria</taxon>
        <taxon>Bacillati</taxon>
        <taxon>Cyanobacteriota</taxon>
        <taxon>Cyanophyceae</taxon>
        <taxon>Coleofasciculales</taxon>
        <taxon>Coleofasciculaceae</taxon>
        <taxon>Moorena</taxon>
    </lineage>
</organism>
<dbReference type="AlphaFoldDB" id="F4XVB0"/>
<proteinExistence type="predicted"/>
<keyword evidence="2" id="KW-1185">Reference proteome</keyword>
<evidence type="ECO:0000313" key="2">
    <source>
        <dbReference type="Proteomes" id="UP000003959"/>
    </source>
</evidence>
<gene>
    <name evidence="1" type="ORF">LYNGBM3L_38960</name>
</gene>